<name>A0A9P5IY54_9HELO</name>
<accession>A0A9P5IY54</accession>
<comment type="caution">
    <text evidence="2">The sequence shown here is derived from an EMBL/GenBank/DDBJ whole genome shotgun (WGS) entry which is preliminary data.</text>
</comment>
<evidence type="ECO:0000313" key="2">
    <source>
        <dbReference type="EMBL" id="KAF7955149.1"/>
    </source>
</evidence>
<dbReference type="AlphaFoldDB" id="A0A9P5IY54"/>
<gene>
    <name evidence="2" type="ORF">EAE97_000408</name>
</gene>
<protein>
    <submittedName>
        <fullName evidence="2">Uncharacterized protein</fullName>
    </submittedName>
</protein>
<dbReference type="GeneID" id="62143997"/>
<organism evidence="2 3">
    <name type="scientific">Botrytis byssoidea</name>
    <dbReference type="NCBI Taxonomy" id="139641"/>
    <lineage>
        <taxon>Eukaryota</taxon>
        <taxon>Fungi</taxon>
        <taxon>Dikarya</taxon>
        <taxon>Ascomycota</taxon>
        <taxon>Pezizomycotina</taxon>
        <taxon>Leotiomycetes</taxon>
        <taxon>Helotiales</taxon>
        <taxon>Sclerotiniaceae</taxon>
        <taxon>Botrytis</taxon>
    </lineage>
</organism>
<dbReference type="EMBL" id="RCSW01000001">
    <property type="protein sequence ID" value="KAF7955149.1"/>
    <property type="molecule type" value="Genomic_DNA"/>
</dbReference>
<keyword evidence="3" id="KW-1185">Reference proteome</keyword>
<reference evidence="2 3" key="1">
    <citation type="journal article" date="2020" name="Genome Biol. Evol.">
        <title>Comparative genomics of Sclerotiniaceae.</title>
        <authorList>
            <person name="Valero Jimenez C.A."/>
            <person name="Steentjes M."/>
            <person name="Scholten O.E."/>
            <person name="Van Kan J.A.L."/>
        </authorList>
    </citation>
    <scope>NUCLEOTIDE SEQUENCE [LARGE SCALE GENOMIC DNA]</scope>
    <source>
        <strain evidence="2 3">MUCL 94</strain>
    </source>
</reference>
<dbReference type="Proteomes" id="UP000710849">
    <property type="component" value="Unassembled WGS sequence"/>
</dbReference>
<evidence type="ECO:0000313" key="3">
    <source>
        <dbReference type="Proteomes" id="UP000710849"/>
    </source>
</evidence>
<sequence>MVEGTGQPTYSDPDATFRWLSNYFDDERYSLVSQIWSGHTNYLIANSTRLKVVNRDYCMIRPVGRKVWHTPIQSVRNGCTLDIFYSDAVIVDQNAFTVHDDIYNSDQSTFDQFQGFSRSHIQRLMNQKYNILYSSERQSSRMDWIPTARQYNVEVKPDKWEIRVAFFFGENFDASQICADTRRRRRNMVNREEKEVPIQRILGEKYLKLFQARWSTELLENTKTKVDILGNPNYSSKPAFLDHPEALRGRKRKSKLRQSLSQIPDRSPSQLSSSFPEGSQLLSSKVDFLDLPANPISFGRGRLKRRERRKNGNTCGKLEDKRRVNEPRILTIGETSNDSLDSNSTKYQYPDGAKASGLRITIRNLSTTSEDVKKVSYRVFSYCQLCDQHLKNDYQSGNNASYSPASLDPNITVGGQDFSLYDKATEIVLSRPNLLKQCSNHDVYICELRDESSILDENQNQKSLHKRIGVIEAEIFKILPTDLRLRENFSQCKDDDSGSVHLPDQYWPKFSMLIEKSWNVGGYRNLPHSSSYYSTHNSKLVIPHYRTKHGYLDPDNFSSDLYLNRFNPIDSCNLPSDLMEKCWRSGWTFNSWGSIMIQCDCPESQDYQHDVKFHEMVVVDYVNKHWIKGPSDGCVCNPRHEDLAKKRYEVGYTGVAWWL</sequence>
<proteinExistence type="predicted"/>
<evidence type="ECO:0000256" key="1">
    <source>
        <dbReference type="SAM" id="MobiDB-lite"/>
    </source>
</evidence>
<feature type="region of interest" description="Disordered" evidence="1">
    <location>
        <begin position="251"/>
        <end position="277"/>
    </location>
</feature>
<dbReference type="RefSeq" id="XP_038738279.1">
    <property type="nucleotide sequence ID" value="XM_038870918.1"/>
</dbReference>
<feature type="compositionally biased region" description="Polar residues" evidence="1">
    <location>
        <begin position="257"/>
        <end position="277"/>
    </location>
</feature>
<feature type="compositionally biased region" description="Basic residues" evidence="1">
    <location>
        <begin position="301"/>
        <end position="311"/>
    </location>
</feature>
<feature type="region of interest" description="Disordered" evidence="1">
    <location>
        <begin position="300"/>
        <end position="322"/>
    </location>
</feature>